<gene>
    <name evidence="2" type="ORF">EDC52_1199</name>
</gene>
<keyword evidence="3" id="KW-1185">Reference proteome</keyword>
<dbReference type="InterPro" id="IPR051396">
    <property type="entry name" value="Bact_Antivir_Def_Nuclease"/>
</dbReference>
<dbReference type="EMBL" id="SMCR01000019">
    <property type="protein sequence ID" value="TCV91214.1"/>
    <property type="molecule type" value="Genomic_DNA"/>
</dbReference>
<dbReference type="Proteomes" id="UP000295719">
    <property type="component" value="Unassembled WGS sequence"/>
</dbReference>
<proteinExistence type="predicted"/>
<dbReference type="SUPFAM" id="SSF52540">
    <property type="entry name" value="P-loop containing nucleoside triphosphate hydrolases"/>
    <property type="match status" value="1"/>
</dbReference>
<protein>
    <submittedName>
        <fullName evidence="2">RecF/RecN/SMC family protein</fullName>
    </submittedName>
</protein>
<dbReference type="SMART" id="SM00382">
    <property type="entry name" value="AAA"/>
    <property type="match status" value="1"/>
</dbReference>
<evidence type="ECO:0000259" key="1">
    <source>
        <dbReference type="SMART" id="SM00382"/>
    </source>
</evidence>
<dbReference type="GO" id="GO:0006302">
    <property type="term" value="P:double-strand break repair"/>
    <property type="evidence" value="ECO:0007669"/>
    <property type="project" value="InterPro"/>
</dbReference>
<name>A0A4R3YJN7_9GAMM</name>
<dbReference type="OrthoDB" id="3322489at2"/>
<accession>A0A4R3YJN7</accession>
<organism evidence="2 3">
    <name type="scientific">Biostraticola tofi</name>
    <dbReference type="NCBI Taxonomy" id="466109"/>
    <lineage>
        <taxon>Bacteria</taxon>
        <taxon>Pseudomonadati</taxon>
        <taxon>Pseudomonadota</taxon>
        <taxon>Gammaproteobacteria</taxon>
        <taxon>Enterobacterales</taxon>
        <taxon>Bruguierivoracaceae</taxon>
        <taxon>Biostraticola</taxon>
    </lineage>
</organism>
<dbReference type="GO" id="GO:0005524">
    <property type="term" value="F:ATP binding"/>
    <property type="evidence" value="ECO:0007669"/>
    <property type="project" value="InterPro"/>
</dbReference>
<dbReference type="PANTHER" id="PTHR43581:SF4">
    <property type="entry name" value="ATP_GTP PHOSPHATASE"/>
    <property type="match status" value="1"/>
</dbReference>
<reference evidence="2 3" key="1">
    <citation type="submission" date="2019-03" db="EMBL/GenBank/DDBJ databases">
        <title>Genomic Encyclopedia of Type Strains, Phase IV (KMG-IV): sequencing the most valuable type-strain genomes for metagenomic binning, comparative biology and taxonomic classification.</title>
        <authorList>
            <person name="Goeker M."/>
        </authorList>
    </citation>
    <scope>NUCLEOTIDE SEQUENCE [LARGE SCALE GENOMIC DNA]</scope>
    <source>
        <strain evidence="2 3">DSM 19580</strain>
    </source>
</reference>
<dbReference type="InterPro" id="IPR038729">
    <property type="entry name" value="Rad50/SbcC_AAA"/>
</dbReference>
<dbReference type="Pfam" id="PF13304">
    <property type="entry name" value="AAA_21"/>
    <property type="match status" value="1"/>
</dbReference>
<sequence>MPGRQNNQIQLRLKKIVIDNLKGISGCEIEFPLDKKITAIMGINGSGKSTIIHALACCYRPKNNTSKDNNKFSDFFTPHVDNNWQGSGFTVFFYKGTVGNERAKITFTALPDIPDNSHIYEQEYSKVKRWIPVYERRPVKESIYLGLQNLGTLSDDLSASRSAKYTSTTFIPEALKTKILASMSRIMEADYTDLMLCTTVRGNRSFIKVTKNGVTYTEHTMGAGEKRVYEVIKAAHDTQLYPNGILLIDELDVLLHEKAFKKIVEELIDIANKNMLEIIFSTHRESIIKFKRAINIVSIFNLGTGIQAYPGVSADALRQLSDIQPEMVSVFVEDELARTAINVLLEREALSDIVNVALFGAAENSAVVLSGLLLSGKNIDNVMGVTDGDVYETLEKRDVMVKKIFSGLGDAVQKQKVLSRIFQFNLTHLGLKGAPEFNHKTWFEEINSENVSDAEKTEFVKLKHYSTSINGLQDWHDYYDQINALARKPSIEHTILSFISKYSPEWDNYIGEVRNEIQARAQELR</sequence>
<dbReference type="InterPro" id="IPR027417">
    <property type="entry name" value="P-loop_NTPase"/>
</dbReference>
<dbReference type="InterPro" id="IPR003593">
    <property type="entry name" value="AAA+_ATPase"/>
</dbReference>
<evidence type="ECO:0000313" key="3">
    <source>
        <dbReference type="Proteomes" id="UP000295719"/>
    </source>
</evidence>
<dbReference type="PANTHER" id="PTHR43581">
    <property type="entry name" value="ATP/GTP PHOSPHATASE"/>
    <property type="match status" value="1"/>
</dbReference>
<dbReference type="Gene3D" id="3.40.50.300">
    <property type="entry name" value="P-loop containing nucleotide triphosphate hydrolases"/>
    <property type="match status" value="1"/>
</dbReference>
<dbReference type="Pfam" id="PF13476">
    <property type="entry name" value="AAA_23"/>
    <property type="match status" value="1"/>
</dbReference>
<dbReference type="AlphaFoldDB" id="A0A4R3YJN7"/>
<dbReference type="InterPro" id="IPR003959">
    <property type="entry name" value="ATPase_AAA_core"/>
</dbReference>
<dbReference type="GO" id="GO:0016887">
    <property type="term" value="F:ATP hydrolysis activity"/>
    <property type="evidence" value="ECO:0007669"/>
    <property type="project" value="InterPro"/>
</dbReference>
<evidence type="ECO:0000313" key="2">
    <source>
        <dbReference type="EMBL" id="TCV91214.1"/>
    </source>
</evidence>
<comment type="caution">
    <text evidence="2">The sequence shown here is derived from an EMBL/GenBank/DDBJ whole genome shotgun (WGS) entry which is preliminary data.</text>
</comment>
<dbReference type="RefSeq" id="WP_131867959.1">
    <property type="nucleotide sequence ID" value="NZ_SMCR01000019.1"/>
</dbReference>
<feature type="domain" description="AAA+ ATPase" evidence="1">
    <location>
        <begin position="34"/>
        <end position="300"/>
    </location>
</feature>